<feature type="region of interest" description="Disordered" evidence="1">
    <location>
        <begin position="1"/>
        <end position="68"/>
    </location>
</feature>
<feature type="domain" description="Reverse transcriptase Ty1/copia-type" evidence="2">
    <location>
        <begin position="91"/>
        <end position="126"/>
    </location>
</feature>
<name>A0A2N9JBU6_FAGSY</name>
<sequence>MTPIFTDPSINLYPYPNPMKDSAPPPNSLDVPSLALSLTAGSPASDPARSAPSGSPTNLRRSTRARAPPSNLTDYHCYFALATLYEPHTYPRLVARGFTQKYGIDYEETFAPVARLTSVRSLLAAATGFTPSPYDLVLFIRHTSTGITLNLLYMDDMIITGDDTTSIRDLQKFLSQHFEMKDLDTLSYFLGLEVTSSSDGYYLSQANLSDATLYRQWVDSLIYLTVTRPNLAYTVHLVSQSMSAARSTHYAAILRILQYIKGTLFLGLHFSTQSTLKLRVYADADWAGDPTDRHSTIAYWQGSTGTAKTLPYPYRVPRRSGRVEFDTGQDKTKPKQHHFRLKTETLFSFSATQLNSPLSQQPDSLFSMLSILSVFHFLTPLPMHSVLSFSHPHSIGDGQQTARAIVDLRLGASR</sequence>
<feature type="domain" description="Reverse transcriptase Ty1/copia-type" evidence="2">
    <location>
        <begin position="128"/>
        <end position="208"/>
    </location>
</feature>
<dbReference type="SUPFAM" id="SSF56672">
    <property type="entry name" value="DNA/RNA polymerases"/>
    <property type="match status" value="1"/>
</dbReference>
<reference evidence="3" key="1">
    <citation type="submission" date="2018-02" db="EMBL/GenBank/DDBJ databases">
        <authorList>
            <person name="Cohen D.B."/>
            <person name="Kent A.D."/>
        </authorList>
    </citation>
    <scope>NUCLEOTIDE SEQUENCE</scope>
</reference>
<dbReference type="EMBL" id="OIVN01006483">
    <property type="protein sequence ID" value="SPD33991.1"/>
    <property type="molecule type" value="Genomic_DNA"/>
</dbReference>
<feature type="compositionally biased region" description="Low complexity" evidence="1">
    <location>
        <begin position="40"/>
        <end position="56"/>
    </location>
</feature>
<dbReference type="PANTHER" id="PTHR11439">
    <property type="entry name" value="GAG-POL-RELATED RETROTRANSPOSON"/>
    <property type="match status" value="1"/>
</dbReference>
<dbReference type="Pfam" id="PF07727">
    <property type="entry name" value="RVT_2"/>
    <property type="match status" value="2"/>
</dbReference>
<evidence type="ECO:0000313" key="3">
    <source>
        <dbReference type="EMBL" id="SPD33991.1"/>
    </source>
</evidence>
<gene>
    <name evidence="3" type="ORF">FSB_LOCUS61873</name>
</gene>
<accession>A0A2N9JBU6</accession>
<evidence type="ECO:0000256" key="1">
    <source>
        <dbReference type="SAM" id="MobiDB-lite"/>
    </source>
</evidence>
<dbReference type="InterPro" id="IPR043502">
    <property type="entry name" value="DNA/RNA_pol_sf"/>
</dbReference>
<protein>
    <recommendedName>
        <fullName evidence="2">Reverse transcriptase Ty1/copia-type domain-containing protein</fullName>
    </recommendedName>
</protein>
<dbReference type="PANTHER" id="PTHR11439:SF461">
    <property type="entry name" value="OS10G0432200 PROTEIN"/>
    <property type="match status" value="1"/>
</dbReference>
<organism evidence="3">
    <name type="scientific">Fagus sylvatica</name>
    <name type="common">Beechnut</name>
    <dbReference type="NCBI Taxonomy" id="28930"/>
    <lineage>
        <taxon>Eukaryota</taxon>
        <taxon>Viridiplantae</taxon>
        <taxon>Streptophyta</taxon>
        <taxon>Embryophyta</taxon>
        <taxon>Tracheophyta</taxon>
        <taxon>Spermatophyta</taxon>
        <taxon>Magnoliopsida</taxon>
        <taxon>eudicotyledons</taxon>
        <taxon>Gunneridae</taxon>
        <taxon>Pentapetalae</taxon>
        <taxon>rosids</taxon>
        <taxon>fabids</taxon>
        <taxon>Fagales</taxon>
        <taxon>Fagaceae</taxon>
        <taxon>Fagus</taxon>
    </lineage>
</organism>
<proteinExistence type="predicted"/>
<evidence type="ECO:0000259" key="2">
    <source>
        <dbReference type="Pfam" id="PF07727"/>
    </source>
</evidence>
<dbReference type="AlphaFoldDB" id="A0A2N9JBU6"/>
<dbReference type="InterPro" id="IPR013103">
    <property type="entry name" value="RVT_2"/>
</dbReference>